<dbReference type="GO" id="GO:0007165">
    <property type="term" value="P:signal transduction"/>
    <property type="evidence" value="ECO:0007669"/>
    <property type="project" value="UniProtKB-KW"/>
</dbReference>
<accession>A0AAD3U7U6</accession>
<dbReference type="GO" id="GO:0004888">
    <property type="term" value="F:transmembrane signaling receptor activity"/>
    <property type="evidence" value="ECO:0007669"/>
    <property type="project" value="InterPro"/>
</dbReference>
<organism evidence="5 6">
    <name type="scientific">Aeromonas hydrophila</name>
    <dbReference type="NCBI Taxonomy" id="644"/>
    <lineage>
        <taxon>Bacteria</taxon>
        <taxon>Pseudomonadati</taxon>
        <taxon>Pseudomonadota</taxon>
        <taxon>Gammaproteobacteria</taxon>
        <taxon>Aeromonadales</taxon>
        <taxon>Aeromonadaceae</taxon>
        <taxon>Aeromonas</taxon>
    </lineage>
</organism>
<keyword evidence="1 2" id="KW-0807">Transducer</keyword>
<dbReference type="InterPro" id="IPR035965">
    <property type="entry name" value="PAS-like_dom_sf"/>
</dbReference>
<evidence type="ECO:0000313" key="5">
    <source>
        <dbReference type="EMBL" id="HAT6342854.1"/>
    </source>
</evidence>
<dbReference type="PROSITE" id="PS50113">
    <property type="entry name" value="PAC"/>
    <property type="match status" value="1"/>
</dbReference>
<dbReference type="InterPro" id="IPR000014">
    <property type="entry name" value="PAS"/>
</dbReference>
<dbReference type="SUPFAM" id="SSF55785">
    <property type="entry name" value="PYP-like sensor domain (PAS domain)"/>
    <property type="match status" value="2"/>
</dbReference>
<protein>
    <submittedName>
        <fullName evidence="5">PAS domain S-box protein</fullName>
    </submittedName>
</protein>
<dbReference type="PANTHER" id="PTHR24422">
    <property type="entry name" value="CHEMOTAXIS PROTEIN METHYLTRANSFERASE"/>
    <property type="match status" value="1"/>
</dbReference>
<dbReference type="Gene3D" id="3.30.450.20">
    <property type="entry name" value="PAS domain"/>
    <property type="match status" value="2"/>
</dbReference>
<dbReference type="NCBIfam" id="TIGR00229">
    <property type="entry name" value="sensory_box"/>
    <property type="match status" value="2"/>
</dbReference>
<sequence>MFNTKLKQELVAERARALQSEALNHAMHAHLPMIEFTPQGHILDASPLFLSTVGYSLKEIVGQHHAIFCRKEDSDSPSYREFWRNLANGHNQHGTFQRVGKHGQEIWLEATYFPVSQDGKVSKVVKIASDVTLQHDQLMTQKAIFEALDRSLAVIEFEPSGVIINANRNFLDTMGYRLDEIRGRQHRMFCDELFYREHPDFWQELAQGTFKSGRFQRFDKQGHEIWLEATYNAVRGSHGKVIKVIKFASNITSQIKKDQAVQNVAKVANETSVTTKASAIKGEDMLTTVVSTSDNIVTQMENASTLMSKLHAQSQNITAIVSTISSIADQTNLLALNAAIEAARAGEQGRGFAVVADEVRQLAARTSQSTNEIASVVSQNQQLTHQVSEQIQSAADGAIHGQRQIDDVAKVMQEIRNGAEEVSTIISEL</sequence>
<dbReference type="InterPro" id="IPR004089">
    <property type="entry name" value="MCPsignal_dom"/>
</dbReference>
<dbReference type="Pfam" id="PF00015">
    <property type="entry name" value="MCPsignal"/>
    <property type="match status" value="1"/>
</dbReference>
<reference evidence="5" key="1">
    <citation type="journal article" date="2018" name="Genome Biol.">
        <title>SKESA: strategic k-mer extension for scrupulous assemblies.</title>
        <authorList>
            <person name="Souvorov A."/>
            <person name="Agarwala R."/>
            <person name="Lipman D.J."/>
        </authorList>
    </citation>
    <scope>NUCLEOTIDE SEQUENCE</scope>
    <source>
        <strain evidence="5">OLC2673_Aeromonas</strain>
    </source>
</reference>
<dbReference type="GO" id="GO:0006935">
    <property type="term" value="P:chemotaxis"/>
    <property type="evidence" value="ECO:0007669"/>
    <property type="project" value="InterPro"/>
</dbReference>
<reference evidence="5" key="2">
    <citation type="submission" date="2020-01" db="EMBL/GenBank/DDBJ databases">
        <authorList>
            <consortium name="NCBI Pathogen Detection Project"/>
        </authorList>
    </citation>
    <scope>NUCLEOTIDE SEQUENCE</scope>
    <source>
        <strain evidence="5">OLC2673_Aeromonas</strain>
    </source>
</reference>
<dbReference type="SMART" id="SM00086">
    <property type="entry name" value="PAC"/>
    <property type="match status" value="2"/>
</dbReference>
<dbReference type="CDD" id="cd11386">
    <property type="entry name" value="MCP_signal"/>
    <property type="match status" value="1"/>
</dbReference>
<dbReference type="AlphaFoldDB" id="A0AAD3U7U6"/>
<dbReference type="CDD" id="cd00130">
    <property type="entry name" value="PAS"/>
    <property type="match status" value="2"/>
</dbReference>
<evidence type="ECO:0000256" key="2">
    <source>
        <dbReference type="PROSITE-ProRule" id="PRU00284"/>
    </source>
</evidence>
<dbReference type="InterPro" id="IPR013655">
    <property type="entry name" value="PAS_fold_3"/>
</dbReference>
<dbReference type="PANTHER" id="PTHR24422:SF10">
    <property type="entry name" value="CHEMOTAXIS PROTEIN METHYLTRANSFERASE 2"/>
    <property type="match status" value="1"/>
</dbReference>
<dbReference type="GO" id="GO:0016020">
    <property type="term" value="C:membrane"/>
    <property type="evidence" value="ECO:0007669"/>
    <property type="project" value="InterPro"/>
</dbReference>
<evidence type="ECO:0000259" key="3">
    <source>
        <dbReference type="PROSITE" id="PS50111"/>
    </source>
</evidence>
<dbReference type="SUPFAM" id="SSF58104">
    <property type="entry name" value="Methyl-accepting chemotaxis protein (MCP) signaling domain"/>
    <property type="match status" value="1"/>
</dbReference>
<dbReference type="InterPro" id="IPR001610">
    <property type="entry name" value="PAC"/>
</dbReference>
<feature type="domain" description="Methyl-accepting transducer" evidence="3">
    <location>
        <begin position="265"/>
        <end position="429"/>
    </location>
</feature>
<evidence type="ECO:0000259" key="4">
    <source>
        <dbReference type="PROSITE" id="PS50113"/>
    </source>
</evidence>
<comment type="caution">
    <text evidence="5">The sequence shown here is derived from an EMBL/GenBank/DDBJ whole genome shotgun (WGS) entry which is preliminary data.</text>
</comment>
<name>A0AAD3U7U6_AERHY</name>
<dbReference type="SMART" id="SM00283">
    <property type="entry name" value="MA"/>
    <property type="match status" value="1"/>
</dbReference>
<dbReference type="SMART" id="SM00091">
    <property type="entry name" value="PAS"/>
    <property type="match status" value="2"/>
</dbReference>
<evidence type="ECO:0000256" key="1">
    <source>
        <dbReference type="ARBA" id="ARBA00023224"/>
    </source>
</evidence>
<dbReference type="Proteomes" id="UP000859505">
    <property type="component" value="Unassembled WGS sequence"/>
</dbReference>
<dbReference type="Pfam" id="PF08447">
    <property type="entry name" value="PAS_3"/>
    <property type="match status" value="2"/>
</dbReference>
<feature type="domain" description="PAC" evidence="4">
    <location>
        <begin position="211"/>
        <end position="263"/>
    </location>
</feature>
<dbReference type="InterPro" id="IPR050903">
    <property type="entry name" value="Bact_Chemotaxis_MeTrfase"/>
</dbReference>
<dbReference type="EMBL" id="DACTUL010000003">
    <property type="protein sequence ID" value="HAT6342854.1"/>
    <property type="molecule type" value="Genomic_DNA"/>
</dbReference>
<evidence type="ECO:0000313" key="6">
    <source>
        <dbReference type="Proteomes" id="UP000859505"/>
    </source>
</evidence>
<dbReference type="InterPro" id="IPR000700">
    <property type="entry name" value="PAS-assoc_C"/>
</dbReference>
<dbReference type="Gene3D" id="1.10.287.950">
    <property type="entry name" value="Methyl-accepting chemotaxis protein"/>
    <property type="match status" value="1"/>
</dbReference>
<dbReference type="InterPro" id="IPR004090">
    <property type="entry name" value="Chemotax_Me-accpt_rcpt"/>
</dbReference>
<dbReference type="PROSITE" id="PS50111">
    <property type="entry name" value="CHEMOTAXIS_TRANSDUC_2"/>
    <property type="match status" value="1"/>
</dbReference>
<gene>
    <name evidence="5" type="ORF">JAJ28_000530</name>
</gene>
<dbReference type="PRINTS" id="PR00260">
    <property type="entry name" value="CHEMTRNSDUCR"/>
</dbReference>
<proteinExistence type="predicted"/>